<feature type="domain" description="GT-D fold-like" evidence="1">
    <location>
        <begin position="34"/>
        <end position="273"/>
    </location>
</feature>
<accession>A0A396BU94</accession>
<dbReference type="Pfam" id="PF22882">
    <property type="entry name" value="GT-D-like"/>
    <property type="match status" value="1"/>
</dbReference>
<proteinExistence type="predicted"/>
<organism evidence="2 3">
    <name type="scientific">Bacteroides fragilis</name>
    <dbReference type="NCBI Taxonomy" id="817"/>
    <lineage>
        <taxon>Bacteria</taxon>
        <taxon>Pseudomonadati</taxon>
        <taxon>Bacteroidota</taxon>
        <taxon>Bacteroidia</taxon>
        <taxon>Bacteroidales</taxon>
        <taxon>Bacteroidaceae</taxon>
        <taxon>Bacteroides</taxon>
    </lineage>
</organism>
<dbReference type="EMBL" id="QRJE01000034">
    <property type="protein sequence ID" value="RHH07547.1"/>
    <property type="molecule type" value="Genomic_DNA"/>
</dbReference>
<name>A0A396BU94_BACFG</name>
<dbReference type="AlphaFoldDB" id="A0A396BU94"/>
<evidence type="ECO:0000259" key="1">
    <source>
        <dbReference type="Pfam" id="PF22882"/>
    </source>
</evidence>
<reference evidence="2 3" key="1">
    <citation type="submission" date="2018-08" db="EMBL/GenBank/DDBJ databases">
        <title>A genome reference for cultivated species of the human gut microbiota.</title>
        <authorList>
            <person name="Zou Y."/>
            <person name="Xue W."/>
            <person name="Luo G."/>
        </authorList>
    </citation>
    <scope>NUCLEOTIDE SEQUENCE [LARGE SCALE GENOMIC DNA]</scope>
    <source>
        <strain evidence="2 3">AM18-6</strain>
    </source>
</reference>
<evidence type="ECO:0000313" key="3">
    <source>
        <dbReference type="Proteomes" id="UP000266644"/>
    </source>
</evidence>
<gene>
    <name evidence="2" type="ORF">DW228_19050</name>
</gene>
<dbReference type="Proteomes" id="UP000266644">
    <property type="component" value="Unassembled WGS sequence"/>
</dbReference>
<protein>
    <recommendedName>
        <fullName evidence="1">GT-D fold-like domain-containing protein</fullName>
    </recommendedName>
</protein>
<dbReference type="RefSeq" id="WP_122330639.1">
    <property type="nucleotide sequence ID" value="NZ_JAGJHT010000005.1"/>
</dbReference>
<sequence>MNTNSIYLLKAFRKLYTHIFKRQQLPELKYEENPDNISEMIYNLLSKEEPCMIARLGATELMTIVYYIGVKQNKRNWITYIKGKSLGWWWESNVFKQMERWSGFFPPTKQNIEKFCKLIIENAPQVDILGSWQKNEYYLSDELKNALKIQLMYLDPYWSKEPWSRVLANKNILVIHPFAETIQSQYLKREYLFKNPNILPPFKTLTVIKAVQSLGGENNGFKDWFEALEYMKGEIDKCEFDICLIGCGAYGFPLAAHVKRIGKKAIHMGGSLQLLFGIMGNRWDHDVPHYEKGIFIHYAGLENEYWVRPNKNERPSTHQAVEGSCYW</sequence>
<comment type="caution">
    <text evidence="2">The sequence shown here is derived from an EMBL/GenBank/DDBJ whole genome shotgun (WGS) entry which is preliminary data.</text>
</comment>
<dbReference type="InterPro" id="IPR055171">
    <property type="entry name" value="GT-D-like"/>
</dbReference>
<evidence type="ECO:0000313" key="2">
    <source>
        <dbReference type="EMBL" id="RHH07547.1"/>
    </source>
</evidence>